<dbReference type="AlphaFoldDB" id="A0ABD3LDE5"/>
<dbReference type="EMBL" id="JBJKBG010000002">
    <property type="protein sequence ID" value="KAL3749838.1"/>
    <property type="molecule type" value="Genomic_DNA"/>
</dbReference>
<accession>A0ABD3LDE5</accession>
<dbReference type="Proteomes" id="UP001634007">
    <property type="component" value="Unassembled WGS sequence"/>
</dbReference>
<protein>
    <submittedName>
        <fullName evidence="2">Uncharacterized protein</fullName>
    </submittedName>
</protein>
<sequence>MRRAKTAENYSMSHKSSERSFDGIDLSSPKGSSRYSKTGSPHHALLILGDDDTGGSRDRSFYRQHSSHGISRGDGIVSCRRHILYPEKSFPNFKPP</sequence>
<comment type="caution">
    <text evidence="2">The sequence shown here is derived from an EMBL/GenBank/DDBJ whole genome shotgun (WGS) entry which is preliminary data.</text>
</comment>
<evidence type="ECO:0000313" key="2">
    <source>
        <dbReference type="EMBL" id="KAL3749838.1"/>
    </source>
</evidence>
<evidence type="ECO:0000313" key="3">
    <source>
        <dbReference type="Proteomes" id="UP001634007"/>
    </source>
</evidence>
<feature type="compositionally biased region" description="Polar residues" evidence="1">
    <location>
        <begin position="29"/>
        <end position="39"/>
    </location>
</feature>
<organism evidence="2 3">
    <name type="scientific">Eucalyptus globulus</name>
    <name type="common">Tasmanian blue gum</name>
    <dbReference type="NCBI Taxonomy" id="34317"/>
    <lineage>
        <taxon>Eukaryota</taxon>
        <taxon>Viridiplantae</taxon>
        <taxon>Streptophyta</taxon>
        <taxon>Embryophyta</taxon>
        <taxon>Tracheophyta</taxon>
        <taxon>Spermatophyta</taxon>
        <taxon>Magnoliopsida</taxon>
        <taxon>eudicotyledons</taxon>
        <taxon>Gunneridae</taxon>
        <taxon>Pentapetalae</taxon>
        <taxon>rosids</taxon>
        <taxon>malvids</taxon>
        <taxon>Myrtales</taxon>
        <taxon>Myrtaceae</taxon>
        <taxon>Myrtoideae</taxon>
        <taxon>Eucalypteae</taxon>
        <taxon>Eucalyptus</taxon>
    </lineage>
</organism>
<keyword evidence="3" id="KW-1185">Reference proteome</keyword>
<proteinExistence type="predicted"/>
<evidence type="ECO:0000256" key="1">
    <source>
        <dbReference type="SAM" id="MobiDB-lite"/>
    </source>
</evidence>
<name>A0ABD3LDE5_EUCGL</name>
<feature type="region of interest" description="Disordered" evidence="1">
    <location>
        <begin position="1"/>
        <end position="73"/>
    </location>
</feature>
<gene>
    <name evidence="2" type="ORF">ACJRO7_010891</name>
</gene>
<reference evidence="2 3" key="1">
    <citation type="submission" date="2024-11" db="EMBL/GenBank/DDBJ databases">
        <title>Chromosome-level genome assembly of Eucalyptus globulus Labill. provides insights into its genome evolution.</title>
        <authorList>
            <person name="Li X."/>
        </authorList>
    </citation>
    <scope>NUCLEOTIDE SEQUENCE [LARGE SCALE GENOMIC DNA]</scope>
    <source>
        <strain evidence="2">CL2024</strain>
        <tissue evidence="2">Fresh tender leaves</tissue>
    </source>
</reference>